<organism evidence="6 7">
    <name type="scientific">Candidatus Nitrohelix vancouverensis</name>
    <dbReference type="NCBI Taxonomy" id="2705534"/>
    <lineage>
        <taxon>Bacteria</taxon>
        <taxon>Pseudomonadati</taxon>
        <taxon>Nitrospinota/Tectimicrobiota group</taxon>
        <taxon>Nitrospinota</taxon>
        <taxon>Nitrospinia</taxon>
        <taxon>Nitrospinales</taxon>
        <taxon>Nitrospinaceae</taxon>
        <taxon>Candidatus Nitrohelix</taxon>
    </lineage>
</organism>
<keyword evidence="2" id="KW-0547">Nucleotide-binding</keyword>
<feature type="domain" description="ABC transporter" evidence="5">
    <location>
        <begin position="7"/>
        <end position="227"/>
    </location>
</feature>
<dbReference type="SUPFAM" id="SSF52540">
    <property type="entry name" value="P-loop containing nucleoside triphosphate hydrolases"/>
    <property type="match status" value="1"/>
</dbReference>
<dbReference type="FunFam" id="3.40.50.300:FF:000032">
    <property type="entry name" value="Export ABC transporter ATP-binding protein"/>
    <property type="match status" value="1"/>
</dbReference>
<keyword evidence="1" id="KW-0813">Transport</keyword>
<dbReference type="PANTHER" id="PTHR42798">
    <property type="entry name" value="LIPOPROTEIN-RELEASING SYSTEM ATP-BINDING PROTEIN LOLD"/>
    <property type="match status" value="1"/>
</dbReference>
<dbReference type="EMBL" id="CP048620">
    <property type="protein sequence ID" value="QPJ64857.1"/>
    <property type="molecule type" value="Genomic_DNA"/>
</dbReference>
<dbReference type="GO" id="GO:0022857">
    <property type="term" value="F:transmembrane transporter activity"/>
    <property type="evidence" value="ECO:0007669"/>
    <property type="project" value="UniProtKB-ARBA"/>
</dbReference>
<dbReference type="InterPro" id="IPR017871">
    <property type="entry name" value="ABC_transporter-like_CS"/>
</dbReference>
<dbReference type="CDD" id="cd03255">
    <property type="entry name" value="ABC_MJ0796_LolCDE_FtsE"/>
    <property type="match status" value="1"/>
</dbReference>
<evidence type="ECO:0000259" key="5">
    <source>
        <dbReference type="PROSITE" id="PS50893"/>
    </source>
</evidence>
<comment type="similarity">
    <text evidence="4">Belongs to the ABC transporter superfamily. Macrolide exporter (TC 3.A.1.122) family.</text>
</comment>
<accession>A0A7T0C1K4</accession>
<keyword evidence="3 6" id="KW-0067">ATP-binding</keyword>
<dbReference type="KEGG" id="nva:G3M78_05435"/>
<evidence type="ECO:0000256" key="3">
    <source>
        <dbReference type="ARBA" id="ARBA00022840"/>
    </source>
</evidence>
<dbReference type="Pfam" id="PF00005">
    <property type="entry name" value="ABC_tran"/>
    <property type="match status" value="1"/>
</dbReference>
<name>A0A7T0C1K4_9BACT</name>
<dbReference type="GO" id="GO:0005524">
    <property type="term" value="F:ATP binding"/>
    <property type="evidence" value="ECO:0007669"/>
    <property type="project" value="UniProtKB-KW"/>
</dbReference>
<evidence type="ECO:0000313" key="6">
    <source>
        <dbReference type="EMBL" id="QPJ64857.1"/>
    </source>
</evidence>
<dbReference type="InterPro" id="IPR003439">
    <property type="entry name" value="ABC_transporter-like_ATP-bd"/>
</dbReference>
<sequence>MTSDVIIELNGVSKSYSAGEQNVVALSAVNLHLRRKDFAVVMGPSGGGKTTLLNCLGGLDRPDRGEIIVNGASLSQLNDSRLTELRRNEIGFVFQFFNLLPTLTLWENIELPLLLSHTASGGQQRIAELLDYVGLKDRARSFPAELSGGQMQRVAIARALVAQPSILLADEPTGNLDSENGERIMELMKRASSDYGATVILATHNPQMTPYGNRSFEIRDGVLKENN</sequence>
<evidence type="ECO:0000313" key="7">
    <source>
        <dbReference type="Proteomes" id="UP000594464"/>
    </source>
</evidence>
<dbReference type="PANTHER" id="PTHR42798:SF2">
    <property type="entry name" value="ABC TRANSPORTER ATP-BINDING PROTEIN MG467-RELATED"/>
    <property type="match status" value="1"/>
</dbReference>
<dbReference type="InterPro" id="IPR003593">
    <property type="entry name" value="AAA+_ATPase"/>
</dbReference>
<dbReference type="Proteomes" id="UP000594464">
    <property type="component" value="Chromosome"/>
</dbReference>
<protein>
    <submittedName>
        <fullName evidence="6">ABC transporter ATP-binding protein</fullName>
    </submittedName>
</protein>
<dbReference type="InterPro" id="IPR017911">
    <property type="entry name" value="MacB-like_ATP-bd"/>
</dbReference>
<dbReference type="GO" id="GO:0016887">
    <property type="term" value="F:ATP hydrolysis activity"/>
    <property type="evidence" value="ECO:0007669"/>
    <property type="project" value="InterPro"/>
</dbReference>
<evidence type="ECO:0000256" key="4">
    <source>
        <dbReference type="ARBA" id="ARBA00038388"/>
    </source>
</evidence>
<dbReference type="PROSITE" id="PS00211">
    <property type="entry name" value="ABC_TRANSPORTER_1"/>
    <property type="match status" value="1"/>
</dbReference>
<dbReference type="Gene3D" id="3.40.50.300">
    <property type="entry name" value="P-loop containing nucleotide triphosphate hydrolases"/>
    <property type="match status" value="1"/>
</dbReference>
<reference evidence="7" key="1">
    <citation type="submission" date="2020-02" db="EMBL/GenBank/DDBJ databases">
        <title>Genomic and physiological characterization of two novel Nitrospinaceae genera.</title>
        <authorList>
            <person name="Mueller A.J."/>
            <person name="Jung M.-Y."/>
            <person name="Strachan C.R."/>
            <person name="Herbold C.W."/>
            <person name="Kirkegaard R.H."/>
            <person name="Daims H."/>
        </authorList>
    </citation>
    <scope>NUCLEOTIDE SEQUENCE [LARGE SCALE GENOMIC DNA]</scope>
</reference>
<dbReference type="InterPro" id="IPR027417">
    <property type="entry name" value="P-loop_NTPase"/>
</dbReference>
<evidence type="ECO:0000256" key="1">
    <source>
        <dbReference type="ARBA" id="ARBA00022448"/>
    </source>
</evidence>
<evidence type="ECO:0000256" key="2">
    <source>
        <dbReference type="ARBA" id="ARBA00022741"/>
    </source>
</evidence>
<gene>
    <name evidence="6" type="ORF">G3M78_05435</name>
</gene>
<dbReference type="SMART" id="SM00382">
    <property type="entry name" value="AAA"/>
    <property type="match status" value="1"/>
</dbReference>
<dbReference type="PROSITE" id="PS50893">
    <property type="entry name" value="ABC_TRANSPORTER_2"/>
    <property type="match status" value="1"/>
</dbReference>
<dbReference type="GO" id="GO:0098796">
    <property type="term" value="C:membrane protein complex"/>
    <property type="evidence" value="ECO:0007669"/>
    <property type="project" value="UniProtKB-ARBA"/>
</dbReference>
<proteinExistence type="inferred from homology"/>
<dbReference type="AlphaFoldDB" id="A0A7T0C1K4"/>